<evidence type="ECO:0000256" key="9">
    <source>
        <dbReference type="ARBA" id="ARBA00023136"/>
    </source>
</evidence>
<gene>
    <name evidence="13" type="ORF">JKP88DRAFT_308779</name>
</gene>
<proteinExistence type="predicted"/>
<evidence type="ECO:0000256" key="2">
    <source>
        <dbReference type="ARBA" id="ARBA00005189"/>
    </source>
</evidence>
<keyword evidence="9" id="KW-0472">Membrane</keyword>
<keyword evidence="14" id="KW-1185">Reference proteome</keyword>
<evidence type="ECO:0000313" key="13">
    <source>
        <dbReference type="EMBL" id="KAG5186937.1"/>
    </source>
</evidence>
<dbReference type="EMBL" id="JAFCMP010000101">
    <property type="protein sequence ID" value="KAG5186937.1"/>
    <property type="molecule type" value="Genomic_DNA"/>
</dbReference>
<comment type="pathway">
    <text evidence="2">Lipid metabolism.</text>
</comment>
<dbReference type="Gene3D" id="3.30.428.30">
    <property type="entry name" value="HIT family - CDH-like"/>
    <property type="match status" value="1"/>
</dbReference>
<comment type="caution">
    <text evidence="13">The sequence shown here is derived from an EMBL/GenBank/DDBJ whole genome shotgun (WGS) entry which is preliminary data.</text>
</comment>
<evidence type="ECO:0000256" key="8">
    <source>
        <dbReference type="ARBA" id="ARBA00023098"/>
    </source>
</evidence>
<name>A0A835Z767_9STRA</name>
<evidence type="ECO:0000313" key="14">
    <source>
        <dbReference type="Proteomes" id="UP000664859"/>
    </source>
</evidence>
<sequence>METPRTYLRTFFYSEVENPPGAPNPTWLIEPIVAIPGVENIYDGGKAILFSNHLWRQGFNDAVKGALGRPVIAANTLGLVINSARYRSQHQMHIHVSALSAEFASCLAALDLPAASPQLQWQPSTCTLRYFATTARAWLYAARVDTLDNVSGVAWEGMSGDGWADFIGGAAALTPRTDTAVALASAGDGDGYVVVLAAGAGDVGDHNMLDYDPPSAEAEAQAEAEAEAALLKDTAPPVDASV</sequence>
<evidence type="ECO:0000256" key="12">
    <source>
        <dbReference type="ARBA" id="ARBA00025707"/>
    </source>
</evidence>
<dbReference type="InterPro" id="IPR036265">
    <property type="entry name" value="HIT-like_sf"/>
</dbReference>
<evidence type="ECO:0000256" key="11">
    <source>
        <dbReference type="ARBA" id="ARBA00023264"/>
    </source>
</evidence>
<dbReference type="GO" id="GO:0005886">
    <property type="term" value="C:plasma membrane"/>
    <property type="evidence" value="ECO:0007669"/>
    <property type="project" value="UniProtKB-SubCell"/>
</dbReference>
<dbReference type="GO" id="GO:0008715">
    <property type="term" value="F:CDP-diacylglycerol diphosphatase activity"/>
    <property type="evidence" value="ECO:0007669"/>
    <property type="project" value="InterPro"/>
</dbReference>
<keyword evidence="4" id="KW-0444">Lipid biosynthesis</keyword>
<comment type="subcellular location">
    <subcellularLocation>
        <location evidence="1">Cell membrane</location>
        <topology evidence="1">Single-pass membrane protein</topology>
    </subcellularLocation>
</comment>
<dbReference type="Pfam" id="PF02611">
    <property type="entry name" value="CDH"/>
    <property type="match status" value="1"/>
</dbReference>
<evidence type="ECO:0000256" key="5">
    <source>
        <dbReference type="ARBA" id="ARBA00022692"/>
    </source>
</evidence>
<keyword evidence="10" id="KW-0594">Phospholipid biosynthesis</keyword>
<evidence type="ECO:0000256" key="6">
    <source>
        <dbReference type="ARBA" id="ARBA00022801"/>
    </source>
</evidence>
<keyword evidence="11" id="KW-1208">Phospholipid metabolism</keyword>
<keyword evidence="7" id="KW-1133">Transmembrane helix</keyword>
<dbReference type="SUPFAM" id="SSF54197">
    <property type="entry name" value="HIT-like"/>
    <property type="match status" value="1"/>
</dbReference>
<comment type="pathway">
    <text evidence="12">Phospholipid metabolism.</text>
</comment>
<keyword evidence="8" id="KW-0443">Lipid metabolism</keyword>
<dbReference type="InterPro" id="IPR003763">
    <property type="entry name" value="CDP-diacylglyc_Pase"/>
</dbReference>
<keyword evidence="3" id="KW-1003">Cell membrane</keyword>
<evidence type="ECO:0000256" key="3">
    <source>
        <dbReference type="ARBA" id="ARBA00022475"/>
    </source>
</evidence>
<organism evidence="13 14">
    <name type="scientific">Tribonema minus</name>
    <dbReference type="NCBI Taxonomy" id="303371"/>
    <lineage>
        <taxon>Eukaryota</taxon>
        <taxon>Sar</taxon>
        <taxon>Stramenopiles</taxon>
        <taxon>Ochrophyta</taxon>
        <taxon>PX clade</taxon>
        <taxon>Xanthophyceae</taxon>
        <taxon>Tribonematales</taxon>
        <taxon>Tribonemataceae</taxon>
        <taxon>Tribonema</taxon>
    </lineage>
</organism>
<reference evidence="13" key="1">
    <citation type="submission" date="2021-02" db="EMBL/GenBank/DDBJ databases">
        <title>First Annotated Genome of the Yellow-green Alga Tribonema minus.</title>
        <authorList>
            <person name="Mahan K.M."/>
        </authorList>
    </citation>
    <scope>NUCLEOTIDE SEQUENCE</scope>
    <source>
        <strain evidence="13">UTEX B ZZ1240</strain>
    </source>
</reference>
<evidence type="ECO:0000256" key="7">
    <source>
        <dbReference type="ARBA" id="ARBA00022989"/>
    </source>
</evidence>
<keyword evidence="6" id="KW-0378">Hydrolase</keyword>
<keyword evidence="5" id="KW-0812">Transmembrane</keyword>
<protein>
    <recommendedName>
        <fullName evidence="15">CDP-diacylglycerol phosphatidylhydrolase</fullName>
    </recommendedName>
</protein>
<evidence type="ECO:0008006" key="15">
    <source>
        <dbReference type="Google" id="ProtNLM"/>
    </source>
</evidence>
<dbReference type="AlphaFoldDB" id="A0A835Z767"/>
<dbReference type="GO" id="GO:0008654">
    <property type="term" value="P:phospholipid biosynthetic process"/>
    <property type="evidence" value="ECO:0007669"/>
    <property type="project" value="UniProtKB-KW"/>
</dbReference>
<dbReference type="Proteomes" id="UP000664859">
    <property type="component" value="Unassembled WGS sequence"/>
</dbReference>
<accession>A0A835Z767</accession>
<evidence type="ECO:0000256" key="4">
    <source>
        <dbReference type="ARBA" id="ARBA00022516"/>
    </source>
</evidence>
<evidence type="ECO:0000256" key="10">
    <source>
        <dbReference type="ARBA" id="ARBA00023209"/>
    </source>
</evidence>
<evidence type="ECO:0000256" key="1">
    <source>
        <dbReference type="ARBA" id="ARBA00004162"/>
    </source>
</evidence>